<proteinExistence type="predicted"/>
<feature type="transmembrane region" description="Helical" evidence="1">
    <location>
        <begin position="12"/>
        <end position="36"/>
    </location>
</feature>
<organism evidence="2 3">
    <name type="scientific">Corallococcus interemptor</name>
    <dbReference type="NCBI Taxonomy" id="2316720"/>
    <lineage>
        <taxon>Bacteria</taxon>
        <taxon>Pseudomonadati</taxon>
        <taxon>Myxococcota</taxon>
        <taxon>Myxococcia</taxon>
        <taxon>Myxococcales</taxon>
        <taxon>Cystobacterineae</taxon>
        <taxon>Myxococcaceae</taxon>
        <taxon>Corallococcus</taxon>
    </lineage>
</organism>
<dbReference type="OrthoDB" id="5519106at2"/>
<protein>
    <submittedName>
        <fullName evidence="2">DUF2721 domain-containing protein</fullName>
    </submittedName>
</protein>
<keyword evidence="1" id="KW-0812">Transmembrane</keyword>
<dbReference type="Pfam" id="PF11026">
    <property type="entry name" value="DUF2721"/>
    <property type="match status" value="1"/>
</dbReference>
<gene>
    <name evidence="2" type="ORF">D7X96_31100</name>
</gene>
<keyword evidence="1" id="KW-0472">Membrane</keyword>
<dbReference type="InterPro" id="IPR021279">
    <property type="entry name" value="DUF2721"/>
</dbReference>
<keyword evidence="1" id="KW-1133">Transmembrane helix</keyword>
<dbReference type="Proteomes" id="UP000282656">
    <property type="component" value="Unassembled WGS sequence"/>
</dbReference>
<accession>A0A3A8Q6F5</accession>
<dbReference type="EMBL" id="RAWM01000123">
    <property type="protein sequence ID" value="RKH61765.1"/>
    <property type="molecule type" value="Genomic_DNA"/>
</dbReference>
<reference evidence="3" key="1">
    <citation type="submission" date="2018-09" db="EMBL/GenBank/DDBJ databases">
        <authorList>
            <person name="Livingstone P.G."/>
            <person name="Whitworth D.E."/>
        </authorList>
    </citation>
    <scope>NUCLEOTIDE SEQUENCE [LARGE SCALE GENOMIC DNA]</scope>
    <source>
        <strain evidence="3">AB047A</strain>
    </source>
</reference>
<keyword evidence="3" id="KW-1185">Reference proteome</keyword>
<sequence length="118" mass="12754">MNVGVDGLDPSSIQLIGTAVTPAVMVAGCGILATGLDNQISRITARMRDMVREWRTLPEGHARRSLLREEVAIMDRRHAILARAIGSTYAALRLSRRAITLEGAELFRDGRPGGPPPP</sequence>
<evidence type="ECO:0000256" key="1">
    <source>
        <dbReference type="SAM" id="Phobius"/>
    </source>
</evidence>
<dbReference type="AlphaFoldDB" id="A0A3A8Q6F5"/>
<evidence type="ECO:0000313" key="3">
    <source>
        <dbReference type="Proteomes" id="UP000282656"/>
    </source>
</evidence>
<name>A0A3A8Q6F5_9BACT</name>
<evidence type="ECO:0000313" key="2">
    <source>
        <dbReference type="EMBL" id="RKH61765.1"/>
    </source>
</evidence>
<comment type="caution">
    <text evidence="2">The sequence shown here is derived from an EMBL/GenBank/DDBJ whole genome shotgun (WGS) entry which is preliminary data.</text>
</comment>